<evidence type="ECO:0000313" key="3">
    <source>
        <dbReference type="Proteomes" id="UP000823910"/>
    </source>
</evidence>
<sequence length="222" mass="26338">MARKNRGANIRRRHRRRANRAYKDRLFIKIFERREDLLSLYNAVNGSDYQNPDELEITTLDNAIYMRMKNDISFLIDGYMSLYEHQSTFNPNMEKCPKLYEYSYLVAKIRENQSNGKTLEGAIEAALEDCLAQGYLTELLTTYRWEVTGMLLYEYDERKHLKNTYEEGMRTGQYKGRQQKAYQAARNLYRRGFSIKDIAGILEEDEKIVAAWFKKWETKKGS</sequence>
<evidence type="ECO:0000313" key="2">
    <source>
        <dbReference type="EMBL" id="HJC04854.1"/>
    </source>
</evidence>
<evidence type="ECO:0000259" key="1">
    <source>
        <dbReference type="Pfam" id="PF06056"/>
    </source>
</evidence>
<gene>
    <name evidence="2" type="ORF">H9704_01655</name>
</gene>
<reference evidence="2" key="2">
    <citation type="submission" date="2021-04" db="EMBL/GenBank/DDBJ databases">
        <authorList>
            <person name="Gilroy R."/>
        </authorList>
    </citation>
    <scope>NUCLEOTIDE SEQUENCE</scope>
    <source>
        <strain evidence="2">CHK180-15479</strain>
    </source>
</reference>
<dbReference type="AlphaFoldDB" id="A0A9D2SGY0"/>
<dbReference type="EMBL" id="DWWT01000004">
    <property type="protein sequence ID" value="HJC04854.1"/>
    <property type="molecule type" value="Genomic_DNA"/>
</dbReference>
<proteinExistence type="predicted"/>
<reference evidence="2" key="1">
    <citation type="journal article" date="2021" name="PeerJ">
        <title>Extensive microbial diversity within the chicken gut microbiome revealed by metagenomics and culture.</title>
        <authorList>
            <person name="Gilroy R."/>
            <person name="Ravi A."/>
            <person name="Getino M."/>
            <person name="Pursley I."/>
            <person name="Horton D.L."/>
            <person name="Alikhan N.F."/>
            <person name="Baker D."/>
            <person name="Gharbi K."/>
            <person name="Hall N."/>
            <person name="Watson M."/>
            <person name="Adriaenssens E.M."/>
            <person name="Foster-Nyarko E."/>
            <person name="Jarju S."/>
            <person name="Secka A."/>
            <person name="Antonio M."/>
            <person name="Oren A."/>
            <person name="Chaudhuri R.R."/>
            <person name="La Ragione R."/>
            <person name="Hildebrand F."/>
            <person name="Pallen M.J."/>
        </authorList>
    </citation>
    <scope>NUCLEOTIDE SEQUENCE</scope>
    <source>
        <strain evidence="2">CHK180-15479</strain>
    </source>
</reference>
<accession>A0A9D2SGY0</accession>
<comment type="caution">
    <text evidence="2">The sequence shown here is derived from an EMBL/GenBank/DDBJ whole genome shotgun (WGS) entry which is preliminary data.</text>
</comment>
<organism evidence="2 3">
    <name type="scientific">Candidatus Enterocloster excrementipullorum</name>
    <dbReference type="NCBI Taxonomy" id="2838559"/>
    <lineage>
        <taxon>Bacteria</taxon>
        <taxon>Bacillati</taxon>
        <taxon>Bacillota</taxon>
        <taxon>Clostridia</taxon>
        <taxon>Lachnospirales</taxon>
        <taxon>Lachnospiraceae</taxon>
        <taxon>Enterocloster</taxon>
    </lineage>
</organism>
<dbReference type="Pfam" id="PF06056">
    <property type="entry name" value="Terminase_5"/>
    <property type="match status" value="1"/>
</dbReference>
<dbReference type="Proteomes" id="UP000823910">
    <property type="component" value="Unassembled WGS sequence"/>
</dbReference>
<name>A0A9D2SGY0_9FIRM</name>
<dbReference type="InterPro" id="IPR010332">
    <property type="entry name" value="ATPase_terminase-su_N"/>
</dbReference>
<protein>
    <recommendedName>
        <fullName evidence="1">Terminase ATPase subunit N-terminal domain-containing protein</fullName>
    </recommendedName>
</protein>
<feature type="domain" description="Terminase ATPase subunit N-terminal" evidence="1">
    <location>
        <begin position="183"/>
        <end position="217"/>
    </location>
</feature>